<dbReference type="GO" id="GO:0016491">
    <property type="term" value="F:oxidoreductase activity"/>
    <property type="evidence" value="ECO:0007669"/>
    <property type="project" value="InterPro"/>
</dbReference>
<dbReference type="EMBL" id="BNAV01000003">
    <property type="protein sequence ID" value="GHF52162.1"/>
    <property type="molecule type" value="Genomic_DNA"/>
</dbReference>
<dbReference type="SUPFAM" id="SSF55469">
    <property type="entry name" value="FMN-dependent nitroreductase-like"/>
    <property type="match status" value="1"/>
</dbReference>
<reference evidence="1" key="1">
    <citation type="journal article" date="2014" name="Int. J. Syst. Evol. Microbiol.">
        <title>Complete genome sequence of Corynebacterium casei LMG S-19264T (=DSM 44701T), isolated from a smear-ripened cheese.</title>
        <authorList>
            <consortium name="US DOE Joint Genome Institute (JGI-PGF)"/>
            <person name="Walter F."/>
            <person name="Albersmeier A."/>
            <person name="Kalinowski J."/>
            <person name="Ruckert C."/>
        </authorList>
    </citation>
    <scope>NUCLEOTIDE SEQUENCE</scope>
    <source>
        <strain evidence="1">CGMCC 4.7679</strain>
    </source>
</reference>
<sequence length="303" mass="32268">MSWSATELGVLERAVNQSPSVSPTRPWTLAAHGTVAELAERRDGGLERDRLLSCGAALANLELAVRALGWAADVTLFPASGPADLVARVTAAGPEDAASAEVEQYSAIFRRRSYRAPFSLHPVPEPLLGSLAAAAHGTVVRPLRAPEEFAVLAELLGHAATVLRDDRGYQRELTAWTARFPEPAQDLPALPWTGLLRGGGRLPDPAALTGRLRREGLLVVTTDGDGPLDHLRAGVALERTWLTALTRGLVGSVLVRPLHVPEVRARLRERLHLPGRPQAILRFGYAVTATPARPAAAAAVGSQ</sequence>
<gene>
    <name evidence="1" type="ORF">GCM10017566_26840</name>
</gene>
<organism evidence="1 2">
    <name type="scientific">Amycolatopsis bartoniae</name>
    <dbReference type="NCBI Taxonomy" id="941986"/>
    <lineage>
        <taxon>Bacteria</taxon>
        <taxon>Bacillati</taxon>
        <taxon>Actinomycetota</taxon>
        <taxon>Actinomycetes</taxon>
        <taxon>Pseudonocardiales</taxon>
        <taxon>Pseudonocardiaceae</taxon>
        <taxon>Amycolatopsis</taxon>
    </lineage>
</organism>
<dbReference type="RefSeq" id="WP_145936883.1">
    <property type="nucleotide sequence ID" value="NZ_BNAV01000003.1"/>
</dbReference>
<proteinExistence type="predicted"/>
<keyword evidence="2" id="KW-1185">Reference proteome</keyword>
<dbReference type="AlphaFoldDB" id="A0A8H9IRD2"/>
<name>A0A8H9IRD2_9PSEU</name>
<evidence type="ECO:0000313" key="2">
    <source>
        <dbReference type="Proteomes" id="UP000658656"/>
    </source>
</evidence>
<dbReference type="InterPro" id="IPR000415">
    <property type="entry name" value="Nitroreductase-like"/>
</dbReference>
<dbReference type="Gene3D" id="3.40.109.10">
    <property type="entry name" value="NADH Oxidase"/>
    <property type="match status" value="1"/>
</dbReference>
<comment type="caution">
    <text evidence="1">The sequence shown here is derived from an EMBL/GenBank/DDBJ whole genome shotgun (WGS) entry which is preliminary data.</text>
</comment>
<dbReference type="OrthoDB" id="8156917at2"/>
<dbReference type="Proteomes" id="UP000658656">
    <property type="component" value="Unassembled WGS sequence"/>
</dbReference>
<evidence type="ECO:0000313" key="1">
    <source>
        <dbReference type="EMBL" id="GHF52162.1"/>
    </source>
</evidence>
<reference evidence="1" key="2">
    <citation type="submission" date="2020-09" db="EMBL/GenBank/DDBJ databases">
        <authorList>
            <person name="Sun Q."/>
            <person name="Zhou Y."/>
        </authorList>
    </citation>
    <scope>NUCLEOTIDE SEQUENCE</scope>
    <source>
        <strain evidence="1">CGMCC 4.7679</strain>
    </source>
</reference>
<accession>A0A8H9IRD2</accession>
<protein>
    <submittedName>
        <fullName evidence="1">NAD(P)H nitroreductase</fullName>
    </submittedName>
</protein>